<dbReference type="InterPro" id="IPR021822">
    <property type="entry name" value="DUF3405"/>
</dbReference>
<dbReference type="OrthoDB" id="3353407at2759"/>
<comment type="caution">
    <text evidence="3">The sequence shown here is derived from an EMBL/GenBank/DDBJ whole genome shotgun (WGS) entry which is preliminary data.</text>
</comment>
<dbReference type="Proteomes" id="UP000050424">
    <property type="component" value="Unassembled WGS sequence"/>
</dbReference>
<evidence type="ECO:0000256" key="1">
    <source>
        <dbReference type="SAM" id="MobiDB-lite"/>
    </source>
</evidence>
<reference evidence="3 4" key="1">
    <citation type="submission" date="2015-09" db="EMBL/GenBank/DDBJ databases">
        <title>Draft genome of a European isolate of the apple canker pathogen Neonectria ditissima.</title>
        <authorList>
            <person name="Gomez-Cortecero A."/>
            <person name="Harrison R.J."/>
            <person name="Armitage A.D."/>
        </authorList>
    </citation>
    <scope>NUCLEOTIDE SEQUENCE [LARGE SCALE GENOMIC DNA]</scope>
    <source>
        <strain evidence="3 4">R09/05</strain>
    </source>
</reference>
<feature type="region of interest" description="Disordered" evidence="1">
    <location>
        <begin position="300"/>
        <end position="319"/>
    </location>
</feature>
<evidence type="ECO:0000256" key="2">
    <source>
        <dbReference type="SAM" id="Phobius"/>
    </source>
</evidence>
<sequence length="777" mass="89737">MKGWHSHGRRMFGTKLRPKSVFLIVVAMLSAYYLLFSGSGSQVVPYNPQPGSQQSTHADDNTQGVAPRKEPWELTADEIKDWRDPTDNEDPNDVELGYETDGKERGFGSIGRLQHEKDMRKEWRHAYAVTANLPTSNLIYGNTLATLERQEVRTDEFSSDLRYDPDADVEFSVEKPVRYDPYPDYNSHERKTEGFAPYVPCKGAHNDYIQDLLVFKGRPHEWPTPRLGGYDVLNMDGNLCWERETRLGPYGLTPQYKNLGDNKLERLDWDKVNWGDLQRACVHKNAQRYHMNKDRKNDYLDTYPETAGPAAGSQAPQDSFLSKRDATEELRQEEPPVDQDAAELGNEIQHNTNRSATNGFVSESRTAILLRSYTGKVYTENDKQIIRSLVSELSLRSGGEYEVFLLVQVKDNALPIFDDADTYQSVLQQSVPPEFQGITILWNDQLVWDIYTELKDEEERNVHTAQWLSVQKFSQDHPQFDYVWNWEMDFRFTGHHYELLKKLEGFSKKQPRKGLWERNERWYIPEHHGEYDTDFRQDIERRYGNDTIWGPIGLPFINPVGPKPPVASPDDDNYEWGVDEEADVITVGPIFNPIDSNWVIANHVWGYNDATHESKDLPRRTTIVTQSRISKKLLNIMHVENLRGNHVASEMTPQTVALLHGLKAVYAPHPVFMDRDWNGKFLAKWFNPGENGESGGRGSPMGWGRERRYQGSTWYYRAEPPNRLFNNWMGWKDTGIGGKKWEEKHGRPCLPPVMLHHVKNTEPTKKNHKTGFDLAYG</sequence>
<protein>
    <recommendedName>
        <fullName evidence="5">Major facilitator superfamily transporter</fullName>
    </recommendedName>
</protein>
<dbReference type="PANTHER" id="PTHR36205:SF2">
    <property type="entry name" value="MAJOR FACILITATOR SUPERFAMILY TRANSPORTER"/>
    <property type="match status" value="1"/>
</dbReference>
<feature type="compositionally biased region" description="Polar residues" evidence="1">
    <location>
        <begin position="46"/>
        <end position="64"/>
    </location>
</feature>
<dbReference type="STRING" id="78410.A0A0P7BWD9"/>
<evidence type="ECO:0000313" key="4">
    <source>
        <dbReference type="Proteomes" id="UP000050424"/>
    </source>
</evidence>
<keyword evidence="2" id="KW-0472">Membrane</keyword>
<feature type="region of interest" description="Disordered" evidence="1">
    <location>
        <begin position="46"/>
        <end position="108"/>
    </location>
</feature>
<dbReference type="PANTHER" id="PTHR36205">
    <property type="entry name" value="CHROMOSOME 19, WHOLE GENOME SHOTGUN SEQUENCE"/>
    <property type="match status" value="1"/>
</dbReference>
<feature type="compositionally biased region" description="Acidic residues" evidence="1">
    <location>
        <begin position="87"/>
        <end position="98"/>
    </location>
</feature>
<organism evidence="3 4">
    <name type="scientific">Neonectria ditissima</name>
    <dbReference type="NCBI Taxonomy" id="78410"/>
    <lineage>
        <taxon>Eukaryota</taxon>
        <taxon>Fungi</taxon>
        <taxon>Dikarya</taxon>
        <taxon>Ascomycota</taxon>
        <taxon>Pezizomycotina</taxon>
        <taxon>Sordariomycetes</taxon>
        <taxon>Hypocreomycetidae</taxon>
        <taxon>Hypocreales</taxon>
        <taxon>Nectriaceae</taxon>
        <taxon>Neonectria</taxon>
    </lineage>
</organism>
<keyword evidence="2" id="KW-1133">Transmembrane helix</keyword>
<evidence type="ECO:0008006" key="5">
    <source>
        <dbReference type="Google" id="ProtNLM"/>
    </source>
</evidence>
<accession>A0A0P7BWD9</accession>
<feature type="transmembrane region" description="Helical" evidence="2">
    <location>
        <begin position="21"/>
        <end position="40"/>
    </location>
</feature>
<evidence type="ECO:0000313" key="3">
    <source>
        <dbReference type="EMBL" id="KPM46221.1"/>
    </source>
</evidence>
<keyword evidence="4" id="KW-1185">Reference proteome</keyword>
<name>A0A0P7BWD9_9HYPO</name>
<feature type="compositionally biased region" description="Basic and acidic residues" evidence="1">
    <location>
        <begin position="67"/>
        <end position="86"/>
    </location>
</feature>
<keyword evidence="2" id="KW-0812">Transmembrane</keyword>
<dbReference type="Pfam" id="PF11885">
    <property type="entry name" value="DUF3405"/>
    <property type="match status" value="1"/>
</dbReference>
<dbReference type="EMBL" id="LKCW01000002">
    <property type="protein sequence ID" value="KPM46221.1"/>
    <property type="molecule type" value="Genomic_DNA"/>
</dbReference>
<proteinExistence type="predicted"/>
<dbReference type="AlphaFoldDB" id="A0A0P7BWD9"/>
<gene>
    <name evidence="3" type="ORF">AK830_g366</name>
</gene>